<evidence type="ECO:0000259" key="2">
    <source>
        <dbReference type="PROSITE" id="PS50213"/>
    </source>
</evidence>
<organism evidence="3 4">
    <name type="scientific">Pararhizobium mangrovi</name>
    <dbReference type="NCBI Taxonomy" id="2590452"/>
    <lineage>
        <taxon>Bacteria</taxon>
        <taxon>Pseudomonadati</taxon>
        <taxon>Pseudomonadota</taxon>
        <taxon>Alphaproteobacteria</taxon>
        <taxon>Hyphomicrobiales</taxon>
        <taxon>Rhizobiaceae</taxon>
        <taxon>Rhizobium/Agrobacterium group</taxon>
        <taxon>Pararhizobium</taxon>
    </lineage>
</organism>
<dbReference type="Proteomes" id="UP000320314">
    <property type="component" value="Unassembled WGS sequence"/>
</dbReference>
<dbReference type="SMART" id="SM00554">
    <property type="entry name" value="FAS1"/>
    <property type="match status" value="1"/>
</dbReference>
<protein>
    <submittedName>
        <fullName evidence="3">Fasciclin domain-containing protein</fullName>
    </submittedName>
</protein>
<feature type="domain" description="FAS1" evidence="2">
    <location>
        <begin position="43"/>
        <end position="185"/>
    </location>
</feature>
<dbReference type="PANTHER" id="PTHR10900:SF77">
    <property type="entry name" value="FI19380P1"/>
    <property type="match status" value="1"/>
</dbReference>
<name>A0A506U0G9_9HYPH</name>
<reference evidence="3 4" key="1">
    <citation type="submission" date="2019-06" db="EMBL/GenBank/DDBJ databases">
        <authorList>
            <person name="Li M."/>
        </authorList>
    </citation>
    <scope>NUCLEOTIDE SEQUENCE [LARGE SCALE GENOMIC DNA]</scope>
    <source>
        <strain evidence="3 4">BGMRC6574</strain>
    </source>
</reference>
<evidence type="ECO:0000313" key="4">
    <source>
        <dbReference type="Proteomes" id="UP000320314"/>
    </source>
</evidence>
<dbReference type="OrthoDB" id="9800666at2"/>
<dbReference type="InterPro" id="IPR050904">
    <property type="entry name" value="Adhesion/Biosynth-related"/>
</dbReference>
<dbReference type="FunFam" id="2.30.180.10:FF:000019">
    <property type="entry name" value="Cell surface lipoprotein"/>
    <property type="match status" value="1"/>
</dbReference>
<dbReference type="EMBL" id="VHLH01000024">
    <property type="protein sequence ID" value="TPW27056.1"/>
    <property type="molecule type" value="Genomic_DNA"/>
</dbReference>
<keyword evidence="4" id="KW-1185">Reference proteome</keyword>
<sequence>MNSDDSSGSGTSGSMNSDSSMKSDDSAGSGDSVMVGGAPMSPSKTIVENASQANNLTTLVKAVKAAGLVDTLSGDGPFTVFAPTNAAFNKLPDGTVSSLMDNTDKLKKILTYHVVPGDLDAATLMQKIKDGNGSANLTTVEGEPLTAKMDGKKLVIIDKKGGGAVVQTPDVKQSNGVVHVIGAVLMP</sequence>
<dbReference type="Gene3D" id="2.30.180.10">
    <property type="entry name" value="FAS1 domain"/>
    <property type="match status" value="1"/>
</dbReference>
<proteinExistence type="predicted"/>
<evidence type="ECO:0000313" key="3">
    <source>
        <dbReference type="EMBL" id="TPW27056.1"/>
    </source>
</evidence>
<dbReference type="InterPro" id="IPR000782">
    <property type="entry name" value="FAS1_domain"/>
</dbReference>
<feature type="compositionally biased region" description="Low complexity" evidence="1">
    <location>
        <begin position="1"/>
        <end position="38"/>
    </location>
</feature>
<accession>A0A506U0G9</accession>
<dbReference type="GO" id="GO:0005615">
    <property type="term" value="C:extracellular space"/>
    <property type="evidence" value="ECO:0007669"/>
    <property type="project" value="TreeGrafter"/>
</dbReference>
<comment type="caution">
    <text evidence="3">The sequence shown here is derived from an EMBL/GenBank/DDBJ whole genome shotgun (WGS) entry which is preliminary data.</text>
</comment>
<feature type="region of interest" description="Disordered" evidence="1">
    <location>
        <begin position="1"/>
        <end position="44"/>
    </location>
</feature>
<dbReference type="SUPFAM" id="SSF82153">
    <property type="entry name" value="FAS1 domain"/>
    <property type="match status" value="1"/>
</dbReference>
<dbReference type="PROSITE" id="PS50213">
    <property type="entry name" value="FAS1"/>
    <property type="match status" value="1"/>
</dbReference>
<dbReference type="AlphaFoldDB" id="A0A506U0G9"/>
<gene>
    <name evidence="3" type="ORF">FJU11_12855</name>
</gene>
<evidence type="ECO:0000256" key="1">
    <source>
        <dbReference type="SAM" id="MobiDB-lite"/>
    </source>
</evidence>
<dbReference type="InterPro" id="IPR036378">
    <property type="entry name" value="FAS1_dom_sf"/>
</dbReference>
<dbReference type="Pfam" id="PF02469">
    <property type="entry name" value="Fasciclin"/>
    <property type="match status" value="1"/>
</dbReference>
<dbReference type="PANTHER" id="PTHR10900">
    <property type="entry name" value="PERIOSTIN-RELATED"/>
    <property type="match status" value="1"/>
</dbReference>